<dbReference type="Gene3D" id="2.40.10.120">
    <property type="match status" value="1"/>
</dbReference>
<keyword evidence="2 6" id="KW-0645">Protease</keyword>
<reference evidence="6 7" key="1">
    <citation type="submission" date="2019-02" db="EMBL/GenBank/DDBJ databases">
        <title>Deep-cultivation of Planctomycetes and their phenomic and genomic characterization uncovers novel biology.</title>
        <authorList>
            <person name="Wiegand S."/>
            <person name="Jogler M."/>
            <person name="Boedeker C."/>
            <person name="Pinto D."/>
            <person name="Vollmers J."/>
            <person name="Rivas-Marin E."/>
            <person name="Kohn T."/>
            <person name="Peeters S.H."/>
            <person name="Heuer A."/>
            <person name="Rast P."/>
            <person name="Oberbeckmann S."/>
            <person name="Bunk B."/>
            <person name="Jeske O."/>
            <person name="Meyerdierks A."/>
            <person name="Storesund J.E."/>
            <person name="Kallscheuer N."/>
            <person name="Luecker S."/>
            <person name="Lage O.M."/>
            <person name="Pohl T."/>
            <person name="Merkel B.J."/>
            <person name="Hornburger P."/>
            <person name="Mueller R.-W."/>
            <person name="Bruemmer F."/>
            <person name="Labrenz M."/>
            <person name="Spormann A.M."/>
            <person name="Op Den Camp H."/>
            <person name="Overmann J."/>
            <person name="Amann R."/>
            <person name="Jetten M.S.M."/>
            <person name="Mascher T."/>
            <person name="Medema M.H."/>
            <person name="Devos D.P."/>
            <person name="Kaster A.-K."/>
            <person name="Ovreas L."/>
            <person name="Rohde M."/>
            <person name="Galperin M.Y."/>
            <person name="Jogler C."/>
        </authorList>
    </citation>
    <scope>NUCLEOTIDE SEQUENCE [LARGE SCALE GENOMIC DNA]</scope>
    <source>
        <strain evidence="6 7">KOR42</strain>
    </source>
</reference>
<dbReference type="Proteomes" id="UP000317243">
    <property type="component" value="Unassembled WGS sequence"/>
</dbReference>
<dbReference type="EC" id="3.4.21.107" evidence="6"/>
<feature type="signal peptide" evidence="4">
    <location>
        <begin position="1"/>
        <end position="21"/>
    </location>
</feature>
<evidence type="ECO:0000256" key="3">
    <source>
        <dbReference type="ARBA" id="ARBA00022801"/>
    </source>
</evidence>
<dbReference type="PANTHER" id="PTHR22939">
    <property type="entry name" value="SERINE PROTEASE FAMILY S1C HTRA-RELATED"/>
    <property type="match status" value="1"/>
</dbReference>
<name>A0A5C5VWS7_9PLAN</name>
<feature type="chain" id="PRO_5023080840" evidence="4">
    <location>
        <begin position="22"/>
        <end position="478"/>
    </location>
</feature>
<evidence type="ECO:0000313" key="6">
    <source>
        <dbReference type="EMBL" id="TWT43078.1"/>
    </source>
</evidence>
<organism evidence="6 7">
    <name type="scientific">Thalassoglobus neptunius</name>
    <dbReference type="NCBI Taxonomy" id="1938619"/>
    <lineage>
        <taxon>Bacteria</taxon>
        <taxon>Pseudomonadati</taxon>
        <taxon>Planctomycetota</taxon>
        <taxon>Planctomycetia</taxon>
        <taxon>Planctomycetales</taxon>
        <taxon>Planctomycetaceae</taxon>
        <taxon>Thalassoglobus</taxon>
    </lineage>
</organism>
<dbReference type="Pfam" id="PF13365">
    <property type="entry name" value="Trypsin_2"/>
    <property type="match status" value="1"/>
</dbReference>
<dbReference type="SUPFAM" id="SSF50494">
    <property type="entry name" value="Trypsin-like serine proteases"/>
    <property type="match status" value="1"/>
</dbReference>
<comment type="caution">
    <text evidence="6">The sequence shown here is derived from an EMBL/GenBank/DDBJ whole genome shotgun (WGS) entry which is preliminary data.</text>
</comment>
<dbReference type="PROSITE" id="PS50106">
    <property type="entry name" value="PDZ"/>
    <property type="match status" value="1"/>
</dbReference>
<sequence precursor="true">MIKRVALAGICLFIISGPLDAQDDWKQPSQEQLQQVLHFAGRQVARVAAQTSPAVVHIESERELRNSVTEETGSGVLITSPRSKTPFIVTNRHVVADAELQDIRVLLSDGRIVSPYEKIEDSDSDLAVLKIRETGITPAQWGDSDNLDIGHFVLAMGSPFGLDQSVTLGIISAKGRRSLDLPGRRVINQDFLQTDAAINPGNSGGPLIDLDGRVVGINTAIASQGGGNDGIGFSIPSNLVQFIVTQLLEFGRVRRGYLGVELDEDFTLEEARELSLDRITGARVVRVLESTPAANAGLRTNDVIIDFDGIEVQDENDLINRVSLTPVNKQVRMVILRNGQPRTLSVILTEKRDLRQGAVPQLPVPAGQRVYRNASHKTQRLTPQLASQLGYIPTQKGLLVVSRDGQAGDVSDESELQLYDVIEEVARQPVTTPEEFEDAVSQIDEGPIVLKVWRISDGEPTPRLVMWTPNSEDATVAD</sequence>
<dbReference type="PANTHER" id="PTHR22939:SF129">
    <property type="entry name" value="SERINE PROTEASE HTRA2, MITOCHONDRIAL"/>
    <property type="match status" value="1"/>
</dbReference>
<evidence type="ECO:0000259" key="5">
    <source>
        <dbReference type="PROSITE" id="PS50106"/>
    </source>
</evidence>
<evidence type="ECO:0000256" key="1">
    <source>
        <dbReference type="ARBA" id="ARBA00010541"/>
    </source>
</evidence>
<comment type="similarity">
    <text evidence="1">Belongs to the peptidase S1C family.</text>
</comment>
<evidence type="ECO:0000256" key="2">
    <source>
        <dbReference type="ARBA" id="ARBA00022670"/>
    </source>
</evidence>
<dbReference type="AlphaFoldDB" id="A0A5C5VWS7"/>
<dbReference type="GO" id="GO:0006508">
    <property type="term" value="P:proteolysis"/>
    <property type="evidence" value="ECO:0007669"/>
    <property type="project" value="UniProtKB-KW"/>
</dbReference>
<dbReference type="OrthoDB" id="248175at2"/>
<keyword evidence="7" id="KW-1185">Reference proteome</keyword>
<gene>
    <name evidence="6" type="primary">degQ</name>
    <name evidence="6" type="ORF">KOR42_44840</name>
</gene>
<dbReference type="EMBL" id="SIHI01000033">
    <property type="protein sequence ID" value="TWT43078.1"/>
    <property type="molecule type" value="Genomic_DNA"/>
</dbReference>
<feature type="domain" description="PDZ" evidence="5">
    <location>
        <begin position="247"/>
        <end position="339"/>
    </location>
</feature>
<dbReference type="SMART" id="SM00228">
    <property type="entry name" value="PDZ"/>
    <property type="match status" value="1"/>
</dbReference>
<accession>A0A5C5VWS7</accession>
<dbReference type="InterPro" id="IPR001940">
    <property type="entry name" value="Peptidase_S1C"/>
</dbReference>
<dbReference type="SUPFAM" id="SSF50156">
    <property type="entry name" value="PDZ domain-like"/>
    <property type="match status" value="1"/>
</dbReference>
<dbReference type="Pfam" id="PF13180">
    <property type="entry name" value="PDZ_2"/>
    <property type="match status" value="1"/>
</dbReference>
<dbReference type="InterPro" id="IPR036034">
    <property type="entry name" value="PDZ_sf"/>
</dbReference>
<dbReference type="PRINTS" id="PR00834">
    <property type="entry name" value="PROTEASES2C"/>
</dbReference>
<keyword evidence="3 6" id="KW-0378">Hydrolase</keyword>
<evidence type="ECO:0000313" key="7">
    <source>
        <dbReference type="Proteomes" id="UP000317243"/>
    </source>
</evidence>
<dbReference type="GO" id="GO:0004252">
    <property type="term" value="F:serine-type endopeptidase activity"/>
    <property type="evidence" value="ECO:0007669"/>
    <property type="project" value="InterPro"/>
</dbReference>
<dbReference type="InterPro" id="IPR009003">
    <property type="entry name" value="Peptidase_S1_PA"/>
</dbReference>
<dbReference type="InterPro" id="IPR001478">
    <property type="entry name" value="PDZ"/>
</dbReference>
<proteinExistence type="inferred from homology"/>
<keyword evidence="4" id="KW-0732">Signal</keyword>
<dbReference type="Gene3D" id="2.30.42.10">
    <property type="match status" value="2"/>
</dbReference>
<protein>
    <submittedName>
        <fullName evidence="6">Periplasmic pH-dependent serine endoprotease DegQ</fullName>
        <ecNumber evidence="6">3.4.21.107</ecNumber>
    </submittedName>
</protein>
<evidence type="ECO:0000256" key="4">
    <source>
        <dbReference type="SAM" id="SignalP"/>
    </source>
</evidence>